<dbReference type="InterPro" id="IPR050834">
    <property type="entry name" value="Glycosyltransf_2"/>
</dbReference>
<evidence type="ECO:0000313" key="2">
    <source>
        <dbReference type="EMBL" id="MFB6398566.1"/>
    </source>
</evidence>
<evidence type="ECO:0000313" key="3">
    <source>
        <dbReference type="Proteomes" id="UP001582793"/>
    </source>
</evidence>
<dbReference type="PANTHER" id="PTHR43685:SF2">
    <property type="entry name" value="GLYCOSYLTRANSFERASE 2-LIKE DOMAIN-CONTAINING PROTEIN"/>
    <property type="match status" value="1"/>
</dbReference>
<feature type="non-terminal residue" evidence="2">
    <location>
        <position position="1"/>
    </location>
</feature>
<dbReference type="PANTHER" id="PTHR43685">
    <property type="entry name" value="GLYCOSYLTRANSFERASE"/>
    <property type="match status" value="1"/>
</dbReference>
<dbReference type="InterPro" id="IPR029044">
    <property type="entry name" value="Nucleotide-diphossugar_trans"/>
</dbReference>
<dbReference type="InterPro" id="IPR001173">
    <property type="entry name" value="Glyco_trans_2-like"/>
</dbReference>
<organism evidence="2 3">
    <name type="scientific">Polymorphospora lycopeni</name>
    <dbReference type="NCBI Taxonomy" id="3140240"/>
    <lineage>
        <taxon>Bacteria</taxon>
        <taxon>Bacillati</taxon>
        <taxon>Actinomycetota</taxon>
        <taxon>Actinomycetes</taxon>
        <taxon>Micromonosporales</taxon>
        <taxon>Micromonosporaceae</taxon>
        <taxon>Polymorphospora</taxon>
    </lineage>
</organism>
<sequence length="350" mass="37880">AGALDPSDADRLRAGLPVTADGAAVLAARERARRDGAAVTAVVCTRDRPDALRRCLASLVTQDYPRATVLVVDNAPTGGATRDVVAEFTGVRYVVEPAPGLSRARNRALSEVDTELVAWIDDDEVADRYWLTEVARAFLELPAAAGLSGLVVPGEIETPAQDWYEAFGGHSKGRGFVPDVFVPGEMAQSPLYPLPPFGVGANMAFRREALVAVGGFDPALGAGTPAEGGEDTMVLTRLLLAGRTLVYHPAALVRHYHRREYPQLVAQMRGYGVALTAFYTALVWHRPRLLPRLVALLPRALRDVRDGDSLRNVGVRDGMPPELMSTNLKGMLVGPWRYVRSTARGRRRAK</sequence>
<dbReference type="Gene3D" id="3.90.550.10">
    <property type="entry name" value="Spore Coat Polysaccharide Biosynthesis Protein SpsA, Chain A"/>
    <property type="match status" value="1"/>
</dbReference>
<protein>
    <submittedName>
        <fullName evidence="2">Glycosyltransferase</fullName>
        <ecNumber evidence="2">2.4.-.-</ecNumber>
    </submittedName>
</protein>
<dbReference type="EC" id="2.4.-.-" evidence="2"/>
<name>A0ABV5D5J7_9ACTN</name>
<dbReference type="SUPFAM" id="SSF53448">
    <property type="entry name" value="Nucleotide-diphospho-sugar transferases"/>
    <property type="match status" value="1"/>
</dbReference>
<proteinExistence type="predicted"/>
<feature type="domain" description="Glycosyltransferase 2-like" evidence="1">
    <location>
        <begin position="41"/>
        <end position="210"/>
    </location>
</feature>
<dbReference type="Proteomes" id="UP001582793">
    <property type="component" value="Unassembled WGS sequence"/>
</dbReference>
<evidence type="ECO:0000259" key="1">
    <source>
        <dbReference type="Pfam" id="PF00535"/>
    </source>
</evidence>
<dbReference type="Pfam" id="PF00535">
    <property type="entry name" value="Glycos_transf_2"/>
    <property type="match status" value="1"/>
</dbReference>
<accession>A0ABV5D5J7</accession>
<gene>
    <name evidence="2" type="ORF">AAFH96_36700</name>
</gene>
<reference evidence="2 3" key="1">
    <citation type="submission" date="2024-04" db="EMBL/GenBank/DDBJ databases">
        <title>Polymorphospora sp. isolated from Baiyangdian Lake in Xiong'an New Area.</title>
        <authorList>
            <person name="Zhang X."/>
            <person name="Liu J."/>
        </authorList>
    </citation>
    <scope>NUCLEOTIDE SEQUENCE [LARGE SCALE GENOMIC DNA]</scope>
    <source>
        <strain evidence="2 3">2-325</strain>
    </source>
</reference>
<dbReference type="GO" id="GO:0016757">
    <property type="term" value="F:glycosyltransferase activity"/>
    <property type="evidence" value="ECO:0007669"/>
    <property type="project" value="UniProtKB-KW"/>
</dbReference>
<comment type="caution">
    <text evidence="2">The sequence shown here is derived from an EMBL/GenBank/DDBJ whole genome shotgun (WGS) entry which is preliminary data.</text>
</comment>
<keyword evidence="3" id="KW-1185">Reference proteome</keyword>
<dbReference type="RefSeq" id="WP_375737300.1">
    <property type="nucleotide sequence ID" value="NZ_JBCGDC010000278.1"/>
</dbReference>
<keyword evidence="2" id="KW-0328">Glycosyltransferase</keyword>
<dbReference type="EMBL" id="JBCGDC010000278">
    <property type="protein sequence ID" value="MFB6398566.1"/>
    <property type="molecule type" value="Genomic_DNA"/>
</dbReference>
<keyword evidence="2" id="KW-0808">Transferase</keyword>